<feature type="non-terminal residue" evidence="5">
    <location>
        <position position="1"/>
    </location>
</feature>
<dbReference type="PANTHER" id="PTHR10127:SF861">
    <property type="entry name" value="DORSAL-VENTRAL PATTERNING PROTEIN TOLLOID-RELATED"/>
    <property type="match status" value="1"/>
</dbReference>
<evidence type="ECO:0000259" key="4">
    <source>
        <dbReference type="PROSITE" id="PS51864"/>
    </source>
</evidence>
<evidence type="ECO:0000313" key="5">
    <source>
        <dbReference type="EMBL" id="CAH3169742.1"/>
    </source>
</evidence>
<comment type="caution">
    <text evidence="1">Lacks conserved residue(s) required for the propagation of feature annotation.</text>
</comment>
<feature type="binding site" evidence="1">
    <location>
        <position position="445"/>
    </location>
    <ligand>
        <name>Zn(2+)</name>
        <dbReference type="ChEBI" id="CHEBI:29105"/>
        <note>catalytic</note>
    </ligand>
</feature>
<dbReference type="SUPFAM" id="SSF55486">
    <property type="entry name" value="Metalloproteases ('zincins'), catalytic domain"/>
    <property type="match status" value="2"/>
</dbReference>
<dbReference type="CDD" id="cd04280">
    <property type="entry name" value="ZnMc_astacin_like"/>
    <property type="match status" value="2"/>
</dbReference>
<feature type="domain" description="Peptidase M12A" evidence="4">
    <location>
        <begin position="38"/>
        <end position="254"/>
    </location>
</feature>
<proteinExistence type="predicted"/>
<dbReference type="InterPro" id="IPR006026">
    <property type="entry name" value="Peptidase_Metallo"/>
</dbReference>
<feature type="binding site" evidence="1">
    <location>
        <position position="161"/>
    </location>
    <ligand>
        <name>Zn(2+)</name>
        <dbReference type="ChEBI" id="CHEBI:29105"/>
        <note>catalytic</note>
    </ligand>
</feature>
<feature type="compositionally biased region" description="Basic residues" evidence="3">
    <location>
        <begin position="599"/>
        <end position="623"/>
    </location>
</feature>
<name>A0ABN8QSR7_9CNID</name>
<feature type="active site" evidence="1">
    <location>
        <position position="152"/>
    </location>
</feature>
<protein>
    <recommendedName>
        <fullName evidence="2">Metalloendopeptidase</fullName>
        <ecNumber evidence="2">3.4.24.-</ecNumber>
    </recommendedName>
</protein>
<dbReference type="Pfam" id="PF01400">
    <property type="entry name" value="Astacin"/>
    <property type="match status" value="3"/>
</dbReference>
<dbReference type="Proteomes" id="UP001159427">
    <property type="component" value="Unassembled WGS sequence"/>
</dbReference>
<feature type="disulfide bond" evidence="1">
    <location>
        <begin position="388"/>
        <end position="543"/>
    </location>
</feature>
<dbReference type="InterPro" id="IPR034035">
    <property type="entry name" value="Astacin-like_dom"/>
</dbReference>
<reference evidence="5 6" key="1">
    <citation type="submission" date="2022-05" db="EMBL/GenBank/DDBJ databases">
        <authorList>
            <consortium name="Genoscope - CEA"/>
            <person name="William W."/>
        </authorList>
    </citation>
    <scope>NUCLEOTIDE SEQUENCE [LARGE SCALE GENOMIC DNA]</scope>
</reference>
<dbReference type="SMART" id="SM00235">
    <property type="entry name" value="ZnMc"/>
    <property type="match status" value="2"/>
</dbReference>
<dbReference type="Gene3D" id="3.40.390.10">
    <property type="entry name" value="Collagenase (Catalytic Domain)"/>
    <property type="match status" value="2"/>
</dbReference>
<keyword evidence="1 2" id="KW-0645">Protease</keyword>
<dbReference type="EMBL" id="CALNXI010001461">
    <property type="protein sequence ID" value="CAH3169742.1"/>
    <property type="molecule type" value="Genomic_DNA"/>
</dbReference>
<evidence type="ECO:0000256" key="2">
    <source>
        <dbReference type="RuleBase" id="RU361183"/>
    </source>
</evidence>
<feature type="binding site" evidence="1">
    <location>
        <position position="451"/>
    </location>
    <ligand>
        <name>Zn(2+)</name>
        <dbReference type="ChEBI" id="CHEBI:29105"/>
        <note>catalytic</note>
    </ligand>
</feature>
<feature type="active site" evidence="1">
    <location>
        <position position="442"/>
    </location>
</feature>
<dbReference type="InterPro" id="IPR024079">
    <property type="entry name" value="MetalloPept_cat_dom_sf"/>
</dbReference>
<dbReference type="EC" id="3.4.24.-" evidence="2"/>
<keyword evidence="1" id="KW-1015">Disulfide bond</keyword>
<keyword evidence="1 2" id="KW-0479">Metal-binding</keyword>
<feature type="region of interest" description="Disordered" evidence="3">
    <location>
        <begin position="582"/>
        <end position="623"/>
    </location>
</feature>
<feature type="domain" description="Peptidase M12A" evidence="4">
    <location>
        <begin position="346"/>
        <end position="544"/>
    </location>
</feature>
<accession>A0ABN8QSR7</accession>
<evidence type="ECO:0000256" key="1">
    <source>
        <dbReference type="PROSITE-ProRule" id="PRU01211"/>
    </source>
</evidence>
<dbReference type="InterPro" id="IPR001506">
    <property type="entry name" value="Peptidase_M12A"/>
</dbReference>
<feature type="binding site" evidence="1">
    <location>
        <position position="155"/>
    </location>
    <ligand>
        <name>Zn(2+)</name>
        <dbReference type="ChEBI" id="CHEBI:29105"/>
        <note>catalytic</note>
    </ligand>
</feature>
<keyword evidence="6" id="KW-1185">Reference proteome</keyword>
<keyword evidence="1 2" id="KW-0378">Hydrolase</keyword>
<dbReference type="PRINTS" id="PR00480">
    <property type="entry name" value="ASTACIN"/>
</dbReference>
<dbReference type="PROSITE" id="PS51864">
    <property type="entry name" value="ASTACIN"/>
    <property type="match status" value="2"/>
</dbReference>
<evidence type="ECO:0000313" key="6">
    <source>
        <dbReference type="Proteomes" id="UP001159427"/>
    </source>
</evidence>
<organism evidence="5 6">
    <name type="scientific">Porites evermanni</name>
    <dbReference type="NCBI Taxonomy" id="104178"/>
    <lineage>
        <taxon>Eukaryota</taxon>
        <taxon>Metazoa</taxon>
        <taxon>Cnidaria</taxon>
        <taxon>Anthozoa</taxon>
        <taxon>Hexacorallia</taxon>
        <taxon>Scleractinia</taxon>
        <taxon>Fungiina</taxon>
        <taxon>Poritidae</taxon>
        <taxon>Porites</taxon>
    </lineage>
</organism>
<keyword evidence="1 2" id="KW-0482">Metalloprotease</keyword>
<gene>
    <name evidence="5" type="ORF">PEVE_00006980</name>
</gene>
<comment type="cofactor">
    <cofactor evidence="1 2">
        <name>Zn(2+)</name>
        <dbReference type="ChEBI" id="CHEBI:29105"/>
    </cofactor>
    <text evidence="1 2">Binds 1 zinc ion per subunit.</text>
</comment>
<feature type="binding site" evidence="1">
    <location>
        <position position="441"/>
    </location>
    <ligand>
        <name>Zn(2+)</name>
        <dbReference type="ChEBI" id="CHEBI:29105"/>
        <note>catalytic</note>
    </ligand>
</feature>
<feature type="binding site" evidence="1">
    <location>
        <position position="151"/>
    </location>
    <ligand>
        <name>Zn(2+)</name>
        <dbReference type="ChEBI" id="CHEBI:29105"/>
        <note>catalytic</note>
    </ligand>
</feature>
<sequence length="623" mass="71111">FGELNLSKQYFEGDITLTEEQSDLLQKRWKDYPTQSENTTRGLSFRKLWLNNTVPYTLTRGLRMASLINIRSAMQEWQNSICITFKERSLEEDYIEFAYEGGCSSNIGRIGGRQLISVGSIGTEFSDRSCMTPTPYGSNVTITCTKGNILHEIGHALGYYHEHNRPDRDEYLTVVWKNVIPGCKVHFQKEGFTTIDSRDMPYDYNSVMHYGSFFFSQERGLRTLLARMKGVRIGQREKLSALDAQRGRLLYHSQRRMKCFGVSAILVIQFFLLSNVVTGANITSNFTGLDVNIDPTSLKTYEDEVEATYGELNLGMNYFEGDILLTQQQKDLINASKNASNIQARDLVRDTSKLWIDAVVPYLLADDLNLESRGYIDSAISEWSGKTCLQFREKTYDDEDYIEFVYEVGCSSYVGRIGGRQTISVGNADGSIICRHGNIVHEIAHSVGFFHEHSRPDRDDYVNVHWDNVESGYEKNFHKETLDTVDSRDVGYDYDSVMHYGEFFFTREPGLRTLEPLDPSASIGQRIGLSEKDVEQGNLLYDCTGIFMSIYSPASKSGIGSSPKKVWDRPLRDHEIKVLRKSKVLKQSHKPYSSEHFSHKGNRSHLQNKHTKVHAKGEKRKHS</sequence>
<comment type="caution">
    <text evidence="5">The sequence shown here is derived from an EMBL/GenBank/DDBJ whole genome shotgun (WGS) entry which is preliminary data.</text>
</comment>
<evidence type="ECO:0000256" key="3">
    <source>
        <dbReference type="SAM" id="MobiDB-lite"/>
    </source>
</evidence>
<keyword evidence="1 2" id="KW-0862">Zinc</keyword>
<dbReference type="PANTHER" id="PTHR10127">
    <property type="entry name" value="DISCOIDIN, CUB, EGF, LAMININ , AND ZINC METALLOPROTEASE DOMAIN CONTAINING"/>
    <property type="match status" value="1"/>
</dbReference>